<dbReference type="Proteomes" id="UP001362999">
    <property type="component" value="Unassembled WGS sequence"/>
</dbReference>
<organism evidence="1 2">
    <name type="scientific">Favolaschia claudopus</name>
    <dbReference type="NCBI Taxonomy" id="2862362"/>
    <lineage>
        <taxon>Eukaryota</taxon>
        <taxon>Fungi</taxon>
        <taxon>Dikarya</taxon>
        <taxon>Basidiomycota</taxon>
        <taxon>Agaricomycotina</taxon>
        <taxon>Agaricomycetes</taxon>
        <taxon>Agaricomycetidae</taxon>
        <taxon>Agaricales</taxon>
        <taxon>Marasmiineae</taxon>
        <taxon>Mycenaceae</taxon>
        <taxon>Favolaschia</taxon>
    </lineage>
</organism>
<sequence>MHAALLLDDVLRQILDLCSKSSLTAVARTCSSWKDPALDGIWCHLGSLIPLLNLLPGLVCVGGVHDIDSETPLDFTLFNSYACRVKHITERHTTRLHPRLLSLLSPLPRLITTRLSSTDSNCLPAALSLSASLRQLDLDSGFRKKKSDAYNGYVEALLSVATHIERVRLRGLVDPCLNTSISQMYKLRSLSLRIGTVLSSETLVAISTFPFLSELEVEAAHIDFDNAVFEEWSQPHSHVNRFQALKKLHIRAQAPLIELMLKIIPPASLHTLRIEATPTLTSRPIPVCWTSLFDTIMANASYTLHTLTIEQHLDDIDDTIDTSPSSPRPNSQNDRIAFDTMRRLVALRLLRRLIIDTTHIPTLSDTELEALATWWPNLEHLDLGSLHSSECHPATPTSKPRATLGCLQAFASALPELHTLILPLDLDVVVPPLSTAHSSKARPSVLERATFSSLTPPASKAIAPYLHALFPQLTAVDGMDSHENEWNEVRNLLKDHRTTLRA</sequence>
<reference evidence="1 2" key="1">
    <citation type="journal article" date="2024" name="J Genomics">
        <title>Draft genome sequencing and assembly of Favolaschia claudopus CIRM-BRFM 2984 isolated from oak limbs.</title>
        <authorList>
            <person name="Navarro D."/>
            <person name="Drula E."/>
            <person name="Chaduli D."/>
            <person name="Cazenave R."/>
            <person name="Ahrendt S."/>
            <person name="Wang J."/>
            <person name="Lipzen A."/>
            <person name="Daum C."/>
            <person name="Barry K."/>
            <person name="Grigoriev I.V."/>
            <person name="Favel A."/>
            <person name="Rosso M.N."/>
            <person name="Martin F."/>
        </authorList>
    </citation>
    <scope>NUCLEOTIDE SEQUENCE [LARGE SCALE GENOMIC DNA]</scope>
    <source>
        <strain evidence="1 2">CIRM-BRFM 2984</strain>
    </source>
</reference>
<dbReference type="SUPFAM" id="SSF52047">
    <property type="entry name" value="RNI-like"/>
    <property type="match status" value="1"/>
</dbReference>
<dbReference type="InterPro" id="IPR032675">
    <property type="entry name" value="LRR_dom_sf"/>
</dbReference>
<keyword evidence="2" id="KW-1185">Reference proteome</keyword>
<name>A0AAW0BGU5_9AGAR</name>
<proteinExistence type="predicted"/>
<accession>A0AAW0BGU5</accession>
<evidence type="ECO:0008006" key="3">
    <source>
        <dbReference type="Google" id="ProtNLM"/>
    </source>
</evidence>
<evidence type="ECO:0000313" key="2">
    <source>
        <dbReference type="Proteomes" id="UP001362999"/>
    </source>
</evidence>
<dbReference type="AlphaFoldDB" id="A0AAW0BGU5"/>
<dbReference type="EMBL" id="JAWWNJ010000034">
    <property type="protein sequence ID" value="KAK7025220.1"/>
    <property type="molecule type" value="Genomic_DNA"/>
</dbReference>
<evidence type="ECO:0000313" key="1">
    <source>
        <dbReference type="EMBL" id="KAK7025220.1"/>
    </source>
</evidence>
<dbReference type="Gene3D" id="3.80.10.10">
    <property type="entry name" value="Ribonuclease Inhibitor"/>
    <property type="match status" value="1"/>
</dbReference>
<protein>
    <recommendedName>
        <fullName evidence="3">F-box domain-containing protein</fullName>
    </recommendedName>
</protein>
<comment type="caution">
    <text evidence="1">The sequence shown here is derived from an EMBL/GenBank/DDBJ whole genome shotgun (WGS) entry which is preliminary data.</text>
</comment>
<gene>
    <name evidence="1" type="ORF">R3P38DRAFT_2953379</name>
</gene>